<dbReference type="InterPro" id="IPR006311">
    <property type="entry name" value="TAT_signal"/>
</dbReference>
<reference evidence="6 8" key="1">
    <citation type="submission" date="2018-06" db="EMBL/GenBank/DDBJ databases">
        <title>Complete Genome Sequence of the Microcystin-Degrading Bacterium Sphingosinicella microcystinivorans Strain B-9.</title>
        <authorList>
            <person name="Jin H."/>
            <person name="Nishizawa T."/>
            <person name="Guo Y."/>
            <person name="Nishizawa A."/>
            <person name="Park H."/>
            <person name="Kato H."/>
            <person name="Tsuji K."/>
            <person name="Harada K."/>
        </authorList>
    </citation>
    <scope>NUCLEOTIDE SEQUENCE [LARGE SCALE GENOMIC DNA]</scope>
    <source>
        <strain evidence="6 8">B9</strain>
    </source>
</reference>
<keyword evidence="4" id="KW-0865">Zymogen</keyword>
<dbReference type="Proteomes" id="UP000275727">
    <property type="component" value="Chromosome"/>
</dbReference>
<dbReference type="RefSeq" id="WP_121053451.1">
    <property type="nucleotide sequence ID" value="NZ_AP018711.1"/>
</dbReference>
<dbReference type="SUPFAM" id="SSF56235">
    <property type="entry name" value="N-terminal nucleophile aminohydrolases (Ntn hydrolases)"/>
    <property type="match status" value="1"/>
</dbReference>
<dbReference type="GO" id="GO:0016787">
    <property type="term" value="F:hydrolase activity"/>
    <property type="evidence" value="ECO:0007669"/>
    <property type="project" value="UniProtKB-KW"/>
</dbReference>
<dbReference type="Gene3D" id="3.60.20.40">
    <property type="match status" value="1"/>
</dbReference>
<dbReference type="PANTHER" id="PTHR43199">
    <property type="entry name" value="GLUTATHIONE HYDROLASE"/>
    <property type="match status" value="1"/>
</dbReference>
<organism evidence="6 8">
    <name type="scientific">Sphingosinicella microcystinivorans</name>
    <dbReference type="NCBI Taxonomy" id="335406"/>
    <lineage>
        <taxon>Bacteria</taxon>
        <taxon>Pseudomonadati</taxon>
        <taxon>Pseudomonadota</taxon>
        <taxon>Alphaproteobacteria</taxon>
        <taxon>Sphingomonadales</taxon>
        <taxon>Sphingosinicellaceae</taxon>
        <taxon>Sphingosinicella</taxon>
    </lineage>
</organism>
<feature type="signal peptide" evidence="5">
    <location>
        <begin position="1"/>
        <end position="27"/>
    </location>
</feature>
<keyword evidence="9" id="KW-1185">Reference proteome</keyword>
<proteinExistence type="inferred from homology"/>
<evidence type="ECO:0000313" key="6">
    <source>
        <dbReference type="EMBL" id="BBE33417.1"/>
    </source>
</evidence>
<evidence type="ECO:0000256" key="3">
    <source>
        <dbReference type="ARBA" id="ARBA00022801"/>
    </source>
</evidence>
<evidence type="ECO:0000313" key="9">
    <source>
        <dbReference type="Proteomes" id="UP000276029"/>
    </source>
</evidence>
<evidence type="ECO:0000313" key="8">
    <source>
        <dbReference type="Proteomes" id="UP000275727"/>
    </source>
</evidence>
<gene>
    <name evidence="7" type="ORF">DFR51_3527</name>
    <name evidence="6" type="ORF">SmB9_10750</name>
</gene>
<keyword evidence="2" id="KW-0808">Transferase</keyword>
<dbReference type="EMBL" id="RBWX01000012">
    <property type="protein sequence ID" value="RKS84930.1"/>
    <property type="molecule type" value="Genomic_DNA"/>
</dbReference>
<dbReference type="EMBL" id="AP018711">
    <property type="protein sequence ID" value="BBE33417.1"/>
    <property type="molecule type" value="Genomic_DNA"/>
</dbReference>
<dbReference type="Proteomes" id="UP000276029">
    <property type="component" value="Unassembled WGS sequence"/>
</dbReference>
<dbReference type="InterPro" id="IPR043137">
    <property type="entry name" value="GGT_ssub_C"/>
</dbReference>
<evidence type="ECO:0000256" key="4">
    <source>
        <dbReference type="ARBA" id="ARBA00023145"/>
    </source>
</evidence>
<dbReference type="PANTHER" id="PTHR43199:SF1">
    <property type="entry name" value="GLUTATHIONE HYDROLASE PROENZYME"/>
    <property type="match status" value="1"/>
</dbReference>
<name>A0AAD1G013_SPHMI</name>
<evidence type="ECO:0000313" key="7">
    <source>
        <dbReference type="EMBL" id="RKS84930.1"/>
    </source>
</evidence>
<keyword evidence="5" id="KW-0732">Signal</keyword>
<evidence type="ECO:0000256" key="5">
    <source>
        <dbReference type="SAM" id="SignalP"/>
    </source>
</evidence>
<dbReference type="KEGG" id="smic:SmB9_10750"/>
<accession>A0AAD1G013</accession>
<comment type="similarity">
    <text evidence="1">Belongs to the gamma-glutamyltransferase family.</text>
</comment>
<keyword evidence="3 7" id="KW-0378">Hydrolase</keyword>
<feature type="chain" id="PRO_5041896895" evidence="5">
    <location>
        <begin position="28"/>
        <end position="595"/>
    </location>
</feature>
<protein>
    <submittedName>
        <fullName evidence="6">Gamma-glutamyltransferase</fullName>
    </submittedName>
    <submittedName>
        <fullName evidence="7">Gamma-glutamyltranspeptidase/glutathione hydrolase</fullName>
    </submittedName>
</protein>
<evidence type="ECO:0000256" key="2">
    <source>
        <dbReference type="ARBA" id="ARBA00022679"/>
    </source>
</evidence>
<dbReference type="PRINTS" id="PR01210">
    <property type="entry name" value="GGTRANSPTASE"/>
</dbReference>
<evidence type="ECO:0000256" key="1">
    <source>
        <dbReference type="ARBA" id="ARBA00009381"/>
    </source>
</evidence>
<sequence length="595" mass="63480">MDMDRRSAVGLMGLLAGSAALPAAASAAPAVSLSPDGWRADYDRYMARQLFDRTTAGTARGLRGAVTVAYNALAARAGLEALKRGGNAMDAALTTAMAQIVLTAGAPVSFFGIQSLVCYDARTRRVHTMNGEWNTLLGETDPQSIPRTLGQPTGPAFLSGRPTGRATLVGGFMKGVESAHKKFGRLPFATLFEPAIHMAEEGFPVSRELAGMFTLRREALARLPETRRTFLKADGSTYVAGEVFRQPTLAETLRRVAQTGAGHMYGGEWGERLVRAVRADGGKMTIEDLRRYEVIWSDALVAPIGNGYTVHASPPPNIGCLLLAEAQNLARVSGLANGPHWTASGAALAKALDISSQFAVEFMPPAEAKKLYPELDFSPESRVTLAHAEKMWAAMQQGRKAMKFLPNGPKSSDDVVAIDSEGNMVAITHSINTAFWGVTGITIDGITIGDPAGYQQAELARVKPGDRLPAPTQTGILFKGADPVIGFASMGSGLHQRTFQGLLNVTAFGMDVAEAVNTADFFMPQIDAAGKATMLLPPGRFSHHVLNETGYTWRELPLADIRTAEGKWVAIARDPTTGELEAASHNRSNSDALAF</sequence>
<dbReference type="InterPro" id="IPR051792">
    <property type="entry name" value="GGT_bact"/>
</dbReference>
<dbReference type="GO" id="GO:0016740">
    <property type="term" value="F:transferase activity"/>
    <property type="evidence" value="ECO:0007669"/>
    <property type="project" value="UniProtKB-KW"/>
</dbReference>
<reference evidence="7 9" key="2">
    <citation type="submission" date="2018-10" db="EMBL/GenBank/DDBJ databases">
        <title>Genomic Encyclopedia of Type Strains, Phase IV (KMG-IV): sequencing the most valuable type-strain genomes for metagenomic binning, comparative biology and taxonomic classification.</title>
        <authorList>
            <person name="Goeker M."/>
        </authorList>
    </citation>
    <scope>NUCLEOTIDE SEQUENCE [LARGE SCALE GENOMIC DNA]</scope>
    <source>
        <strain evidence="7 9">DSM 19791</strain>
    </source>
</reference>
<dbReference type="InterPro" id="IPR029055">
    <property type="entry name" value="Ntn_hydrolases_N"/>
</dbReference>
<dbReference type="Pfam" id="PF01019">
    <property type="entry name" value="G_glu_transpept"/>
    <property type="match status" value="1"/>
</dbReference>
<dbReference type="PROSITE" id="PS51318">
    <property type="entry name" value="TAT"/>
    <property type="match status" value="1"/>
</dbReference>
<dbReference type="AlphaFoldDB" id="A0AAD1G013"/>